<reference evidence="7 8" key="1">
    <citation type="journal article" date="2018" name="Mol. Biol. Evol.">
        <title>Broad Genomic Sampling Reveals a Smut Pathogenic Ancestry of the Fungal Clade Ustilaginomycotina.</title>
        <authorList>
            <person name="Kijpornyongpan T."/>
            <person name="Mondo S.J."/>
            <person name="Barry K."/>
            <person name="Sandor L."/>
            <person name="Lee J."/>
            <person name="Lipzen A."/>
            <person name="Pangilinan J."/>
            <person name="LaButti K."/>
            <person name="Hainaut M."/>
            <person name="Henrissat B."/>
            <person name="Grigoriev I.V."/>
            <person name="Spatafora J.W."/>
            <person name="Aime M.C."/>
        </authorList>
    </citation>
    <scope>NUCLEOTIDE SEQUENCE [LARGE SCALE GENOMIC DNA]</scope>
    <source>
        <strain evidence="7 8">MCA 4198</strain>
    </source>
</reference>
<proteinExistence type="predicted"/>
<keyword evidence="8" id="KW-1185">Reference proteome</keyword>
<evidence type="ECO:0000256" key="4">
    <source>
        <dbReference type="ARBA" id="ARBA00023136"/>
    </source>
</evidence>
<evidence type="ECO:0000256" key="3">
    <source>
        <dbReference type="ARBA" id="ARBA00022989"/>
    </source>
</evidence>
<feature type="region of interest" description="Disordered" evidence="5">
    <location>
        <begin position="1"/>
        <end position="37"/>
    </location>
</feature>
<feature type="transmembrane region" description="Helical" evidence="6">
    <location>
        <begin position="89"/>
        <end position="109"/>
    </location>
</feature>
<dbReference type="Gene3D" id="1.20.1250.20">
    <property type="entry name" value="MFS general substrate transporter like domains"/>
    <property type="match status" value="1"/>
</dbReference>
<dbReference type="GeneID" id="37044802"/>
<dbReference type="Proteomes" id="UP000245768">
    <property type="component" value="Unassembled WGS sequence"/>
</dbReference>
<feature type="transmembrane region" description="Helical" evidence="6">
    <location>
        <begin position="331"/>
        <end position="351"/>
    </location>
</feature>
<organism evidence="7 8">
    <name type="scientific">Acaromyces ingoldii</name>
    <dbReference type="NCBI Taxonomy" id="215250"/>
    <lineage>
        <taxon>Eukaryota</taxon>
        <taxon>Fungi</taxon>
        <taxon>Dikarya</taxon>
        <taxon>Basidiomycota</taxon>
        <taxon>Ustilaginomycotina</taxon>
        <taxon>Exobasidiomycetes</taxon>
        <taxon>Exobasidiales</taxon>
        <taxon>Cryptobasidiaceae</taxon>
        <taxon>Acaromyces</taxon>
    </lineage>
</organism>
<evidence type="ECO:0000313" key="7">
    <source>
        <dbReference type="EMBL" id="PWN87222.1"/>
    </source>
</evidence>
<dbReference type="EMBL" id="KZ819641">
    <property type="protein sequence ID" value="PWN87222.1"/>
    <property type="molecule type" value="Genomic_DNA"/>
</dbReference>
<dbReference type="PANTHER" id="PTHR23294:SF59">
    <property type="entry name" value="UNC93-LIKE PROTEIN C922.05C"/>
    <property type="match status" value="1"/>
</dbReference>
<gene>
    <name evidence="7" type="ORF">FA10DRAFT_269809</name>
</gene>
<dbReference type="AlphaFoldDB" id="A0A316YDE3"/>
<evidence type="ECO:0000256" key="1">
    <source>
        <dbReference type="ARBA" id="ARBA00004141"/>
    </source>
</evidence>
<dbReference type="PANTHER" id="PTHR23294">
    <property type="entry name" value="ET TRANSLATION PRODUCT-RELATED"/>
    <property type="match status" value="1"/>
</dbReference>
<feature type="transmembrane region" description="Helical" evidence="6">
    <location>
        <begin position="175"/>
        <end position="196"/>
    </location>
</feature>
<protein>
    <submittedName>
        <fullName evidence="7">MFS general substrate transporter</fullName>
    </submittedName>
</protein>
<dbReference type="OrthoDB" id="196103at2759"/>
<evidence type="ECO:0000256" key="2">
    <source>
        <dbReference type="ARBA" id="ARBA00022692"/>
    </source>
</evidence>
<keyword evidence="4 6" id="KW-0472">Membrane</keyword>
<evidence type="ECO:0000256" key="5">
    <source>
        <dbReference type="SAM" id="MobiDB-lite"/>
    </source>
</evidence>
<dbReference type="InterPro" id="IPR010291">
    <property type="entry name" value="Ion_channel_UNC-93"/>
</dbReference>
<feature type="transmembrane region" description="Helical" evidence="6">
    <location>
        <begin position="270"/>
        <end position="290"/>
    </location>
</feature>
<feature type="transmembrane region" description="Helical" evidence="6">
    <location>
        <begin position="302"/>
        <end position="322"/>
    </location>
</feature>
<comment type="subcellular location">
    <subcellularLocation>
        <location evidence="1">Membrane</location>
        <topology evidence="1">Multi-pass membrane protein</topology>
    </subcellularLocation>
</comment>
<sequence>MSQSSHQEDKSIQEEKLPQEGKAHQEEEEEEVGEREHRPIGHFHFRSVAFQILVVSATAFCTIGSFNALQGLGGAGQESPYVANAATSLNFGLLGVVCLFGGPIVAILGPRWSLAIGTMGDPLFGAAVYCNTRYGTQWFLVFAAVLRGIASGHFWCAEGSLIIGYPRAQHRGRSITTWVFFKELGGIVSSSIYLGLSAKDNKAGHFGYSVYYVTIAIMCAGLPIALLLSPTNKVRHADGTPLDTSSPAIKRGTWREEYARLLRLLSRRDVALILPFALYAYFYYSFAHTYNTRHFSVRGRSLVSLLTEISSVLGSLLVACFVDRRRQMRGIGLVTAFVLVICAAFWAYFAWAALAPPAKRLDWSDPDFARYAMSIVLVFLSQQSAQTYLYWVAAHLSDSLDDVFHLAGAVRGIESLGQCIAYGINASKTSPIVSVAMNLALYAVGAVCLVVLLVDKSRAKQAGASSAASM</sequence>
<dbReference type="GO" id="GO:0016020">
    <property type="term" value="C:membrane"/>
    <property type="evidence" value="ECO:0007669"/>
    <property type="project" value="UniProtKB-SubCell"/>
</dbReference>
<dbReference type="InterPro" id="IPR051617">
    <property type="entry name" value="UNC-93-like_regulator"/>
</dbReference>
<keyword evidence="2 6" id="KW-0812">Transmembrane</keyword>
<name>A0A316YDE3_9BASI</name>
<dbReference type="Pfam" id="PF05978">
    <property type="entry name" value="UNC-93"/>
    <property type="match status" value="1"/>
</dbReference>
<dbReference type="InterPro" id="IPR036259">
    <property type="entry name" value="MFS_trans_sf"/>
</dbReference>
<evidence type="ECO:0000256" key="6">
    <source>
        <dbReference type="SAM" id="Phobius"/>
    </source>
</evidence>
<evidence type="ECO:0000313" key="8">
    <source>
        <dbReference type="Proteomes" id="UP000245768"/>
    </source>
</evidence>
<accession>A0A316YDE3</accession>
<feature type="compositionally biased region" description="Basic and acidic residues" evidence="5">
    <location>
        <begin position="1"/>
        <end position="25"/>
    </location>
</feature>
<keyword evidence="3 6" id="KW-1133">Transmembrane helix</keyword>
<feature type="transmembrane region" description="Helical" evidence="6">
    <location>
        <begin position="430"/>
        <end position="454"/>
    </location>
</feature>
<feature type="transmembrane region" description="Helical" evidence="6">
    <location>
        <begin position="208"/>
        <end position="228"/>
    </location>
</feature>
<feature type="transmembrane region" description="Helical" evidence="6">
    <location>
        <begin position="48"/>
        <end position="69"/>
    </location>
</feature>
<dbReference type="InParanoid" id="A0A316YDE3"/>
<dbReference type="SUPFAM" id="SSF103473">
    <property type="entry name" value="MFS general substrate transporter"/>
    <property type="match status" value="1"/>
</dbReference>
<dbReference type="RefSeq" id="XP_025374420.1">
    <property type="nucleotide sequence ID" value="XM_025522886.1"/>
</dbReference>